<dbReference type="EMBL" id="CABPRJ010001896">
    <property type="protein sequence ID" value="VVC39622.1"/>
    <property type="molecule type" value="Genomic_DNA"/>
</dbReference>
<gene>
    <name evidence="1" type="ORF">CINCED_3A014563</name>
</gene>
<proteinExistence type="predicted"/>
<protein>
    <submittedName>
        <fullName evidence="1">Uncharacterized protein</fullName>
    </submittedName>
</protein>
<dbReference type="AlphaFoldDB" id="A0A5E4NDF5"/>
<keyword evidence="2" id="KW-1185">Reference proteome</keyword>
<accession>A0A5E4NDF5</accession>
<reference evidence="1 2" key="1">
    <citation type="submission" date="2019-08" db="EMBL/GenBank/DDBJ databases">
        <authorList>
            <person name="Alioto T."/>
            <person name="Alioto T."/>
            <person name="Gomez Garrido J."/>
        </authorList>
    </citation>
    <scope>NUCLEOTIDE SEQUENCE [LARGE SCALE GENOMIC DNA]</scope>
</reference>
<sequence>MNTLKLSTGTEVAPQVGTSYITSSPSTLTWTTDEENVVLLADVCQAIDDMEGFDNVRNVHSKKNTAARVKKARMDLVNTLGFTEIDASFSSTNYSRPQEANSTVNRAFKTSARPIFIDTEVEEIVDEKFAKLLPEEDVYHGRRSGFSLKHIDGLLLINK</sequence>
<name>A0A5E4NDF5_9HEMI</name>
<dbReference type="OrthoDB" id="6625030at2759"/>
<dbReference type="Proteomes" id="UP000325440">
    <property type="component" value="Unassembled WGS sequence"/>
</dbReference>
<evidence type="ECO:0000313" key="2">
    <source>
        <dbReference type="Proteomes" id="UP000325440"/>
    </source>
</evidence>
<organism evidence="1 2">
    <name type="scientific">Cinara cedri</name>
    <dbReference type="NCBI Taxonomy" id="506608"/>
    <lineage>
        <taxon>Eukaryota</taxon>
        <taxon>Metazoa</taxon>
        <taxon>Ecdysozoa</taxon>
        <taxon>Arthropoda</taxon>
        <taxon>Hexapoda</taxon>
        <taxon>Insecta</taxon>
        <taxon>Pterygota</taxon>
        <taxon>Neoptera</taxon>
        <taxon>Paraneoptera</taxon>
        <taxon>Hemiptera</taxon>
        <taxon>Sternorrhyncha</taxon>
        <taxon>Aphidomorpha</taxon>
        <taxon>Aphidoidea</taxon>
        <taxon>Aphididae</taxon>
        <taxon>Lachninae</taxon>
        <taxon>Cinara</taxon>
    </lineage>
</organism>
<evidence type="ECO:0000313" key="1">
    <source>
        <dbReference type="EMBL" id="VVC39622.1"/>
    </source>
</evidence>